<name>C3JBL3_POREA</name>
<keyword evidence="2" id="KW-0479">Metal-binding</keyword>
<dbReference type="PANTHER" id="PTHR30001">
    <property type="entry name" value="RIBONUCLEASE"/>
    <property type="match status" value="1"/>
</dbReference>
<evidence type="ECO:0000256" key="5">
    <source>
        <dbReference type="ARBA" id="ARBA00022884"/>
    </source>
</evidence>
<dbReference type="Pfam" id="PF10150">
    <property type="entry name" value="RNase_E_G"/>
    <property type="match status" value="1"/>
</dbReference>
<dbReference type="InterPro" id="IPR019307">
    <property type="entry name" value="RNA-bd_AU-1/RNase_E/G"/>
</dbReference>
<keyword evidence="4" id="KW-0460">Magnesium</keyword>
<gene>
    <name evidence="7" type="ORF">POREN0001_1747</name>
</gene>
<dbReference type="GO" id="GO:0006364">
    <property type="term" value="P:rRNA processing"/>
    <property type="evidence" value="ECO:0007669"/>
    <property type="project" value="TreeGrafter"/>
</dbReference>
<evidence type="ECO:0000256" key="1">
    <source>
        <dbReference type="ARBA" id="ARBA00001946"/>
    </source>
</evidence>
<dbReference type="Pfam" id="PF00575">
    <property type="entry name" value="S1"/>
    <property type="match status" value="1"/>
</dbReference>
<dbReference type="EMBL" id="ACNN01000026">
    <property type="protein sequence ID" value="EEN82390.1"/>
    <property type="molecule type" value="Genomic_DNA"/>
</dbReference>
<dbReference type="InterPro" id="IPR003029">
    <property type="entry name" value="S1_domain"/>
</dbReference>
<dbReference type="AlphaFoldDB" id="C3JBL3"/>
<evidence type="ECO:0000256" key="4">
    <source>
        <dbReference type="ARBA" id="ARBA00022842"/>
    </source>
</evidence>
<evidence type="ECO:0000313" key="8">
    <source>
        <dbReference type="Proteomes" id="UP000004295"/>
    </source>
</evidence>
<dbReference type="PROSITE" id="PS50126">
    <property type="entry name" value="S1"/>
    <property type="match status" value="1"/>
</dbReference>
<dbReference type="GO" id="GO:0004540">
    <property type="term" value="F:RNA nuclease activity"/>
    <property type="evidence" value="ECO:0007669"/>
    <property type="project" value="InterPro"/>
</dbReference>
<evidence type="ECO:0000259" key="6">
    <source>
        <dbReference type="PROSITE" id="PS50126"/>
    </source>
</evidence>
<keyword evidence="8" id="KW-1185">Reference proteome</keyword>
<dbReference type="eggNOG" id="COG1530">
    <property type="taxonomic scope" value="Bacteria"/>
</dbReference>
<protein>
    <submittedName>
        <fullName evidence="7">S1 RNA binding domain protein</fullName>
    </submittedName>
</protein>
<accession>C3JBL3</accession>
<dbReference type="CDD" id="cd04453">
    <property type="entry name" value="S1_RNase_E"/>
    <property type="match status" value="1"/>
</dbReference>
<dbReference type="Gene3D" id="3.40.1260.20">
    <property type="entry name" value="Ribonuclease E, catalytic domain"/>
    <property type="match status" value="1"/>
</dbReference>
<dbReference type="RefSeq" id="WP_004334182.1">
    <property type="nucleotide sequence ID" value="NZ_ACNN01000026.1"/>
</dbReference>
<dbReference type="GO" id="GO:0005737">
    <property type="term" value="C:cytoplasm"/>
    <property type="evidence" value="ECO:0007669"/>
    <property type="project" value="TreeGrafter"/>
</dbReference>
<keyword evidence="3" id="KW-0378">Hydrolase</keyword>
<evidence type="ECO:0000256" key="2">
    <source>
        <dbReference type="ARBA" id="ARBA00022723"/>
    </source>
</evidence>
<evidence type="ECO:0000256" key="3">
    <source>
        <dbReference type="ARBA" id="ARBA00022801"/>
    </source>
</evidence>
<organism evidence="7 8">
    <name type="scientific">Porphyromonas endodontalis (strain ATCC 35406 / DSM 24491 / JCM 8526 / CCUG 16442 / BCRC 14492 / NCTC 13058 / HG 370)</name>
    <name type="common">Bacteroides endodontalis</name>
    <dbReference type="NCBI Taxonomy" id="553175"/>
    <lineage>
        <taxon>Bacteria</taxon>
        <taxon>Pseudomonadati</taxon>
        <taxon>Bacteroidota</taxon>
        <taxon>Bacteroidia</taxon>
        <taxon>Bacteroidales</taxon>
        <taxon>Porphyromonadaceae</taxon>
        <taxon>Porphyromonas</taxon>
    </lineage>
</organism>
<dbReference type="GeneID" id="93366052"/>
<proteinExistence type="predicted"/>
<dbReference type="Gene3D" id="2.40.50.140">
    <property type="entry name" value="Nucleic acid-binding proteins"/>
    <property type="match status" value="1"/>
</dbReference>
<reference evidence="7 8" key="1">
    <citation type="submission" date="2009-04" db="EMBL/GenBank/DDBJ databases">
        <authorList>
            <person name="Sebastian Y."/>
            <person name="Madupu R."/>
            <person name="Durkin A.S."/>
            <person name="Torralba M."/>
            <person name="Methe B."/>
            <person name="Sutton G.G."/>
            <person name="Strausberg R.L."/>
            <person name="Nelson K.E."/>
        </authorList>
    </citation>
    <scope>NUCLEOTIDE SEQUENCE [LARGE SCALE GENOMIC DNA]</scope>
    <source>
        <strain evidence="8">ATCC 35406 / BCRC 14492 / JCM 8526 / NCTC 13058 / HG 370</strain>
    </source>
</reference>
<comment type="caution">
    <text evidence="7">The sequence shown here is derived from an EMBL/GenBank/DDBJ whole genome shotgun (WGS) entry which is preliminary data.</text>
</comment>
<dbReference type="GO" id="GO:0003723">
    <property type="term" value="F:RNA binding"/>
    <property type="evidence" value="ECO:0007669"/>
    <property type="project" value="UniProtKB-KW"/>
</dbReference>
<dbReference type="NCBIfam" id="TIGR00757">
    <property type="entry name" value="RNaseEG"/>
    <property type="match status" value="1"/>
</dbReference>
<feature type="domain" description="S1 motif" evidence="6">
    <location>
        <begin position="39"/>
        <end position="93"/>
    </location>
</feature>
<dbReference type="InterPro" id="IPR012340">
    <property type="entry name" value="NA-bd_OB-fold"/>
</dbReference>
<comment type="cofactor">
    <cofactor evidence="1">
        <name>Mg(2+)</name>
        <dbReference type="ChEBI" id="CHEBI:18420"/>
    </cofactor>
</comment>
<dbReference type="GO" id="GO:0016787">
    <property type="term" value="F:hydrolase activity"/>
    <property type="evidence" value="ECO:0007669"/>
    <property type="project" value="UniProtKB-KW"/>
</dbReference>
<keyword evidence="5" id="KW-0694">RNA-binding</keyword>
<dbReference type="GO" id="GO:0046872">
    <property type="term" value="F:metal ion binding"/>
    <property type="evidence" value="ECO:0007669"/>
    <property type="project" value="UniProtKB-KW"/>
</dbReference>
<dbReference type="PANTHER" id="PTHR30001:SF0">
    <property type="entry name" value="RIBONUCLEASE G"/>
    <property type="match status" value="1"/>
</dbReference>
<evidence type="ECO:0000313" key="7">
    <source>
        <dbReference type="EMBL" id="EEN82390.1"/>
    </source>
</evidence>
<sequence>MDSQLIIDVRPKEVAMALLEDRKLVEFQREKSNSSCAVGDIYLGKVRKIMPGLNAAFVDIGSGQDAFLHYYDLGMEFGATENYLKMIAQGRNLPPLTKVAPGVALPREGKIENVLSAGQTLLVQVTKEPISTKGARLSTTLSLAGRSMVLFPFGNKVSVSKKISSKEEGKRLKSLIQSIKPEGFTVVIRTSAIGKKALELHAELNRLVNRWNDSVKKLPRAKAPALICAEPNRALSLLRDTFSAATYTEIAINDKDMYGAIKDYISTIAPDSTDIVSYYDNSKPIFDHYDVTRQVKSLFGRTVTYKGGAYLIIEKTEAMHVVDVNSGNRSRKSNAQEDTALDVNLSAAEELARQLRLRDMGGIIVVDFIDMNDPQHCKQLYDHMRALMKTDRAKHNILPLSKFCVMQITRQRVREATTEHTEETCPTCMGTGKMQASILLVEQIEKKVADLIENHNVRQCNLHVNPYVAAYLQRHEIFSPSEFSRWRKKYSRGLKLVEDQSIAFLDYKFYDKEGNDLDVFDD</sequence>
<dbReference type="Proteomes" id="UP000004295">
    <property type="component" value="Unassembled WGS sequence"/>
</dbReference>
<dbReference type="SUPFAM" id="SSF50249">
    <property type="entry name" value="Nucleic acid-binding proteins"/>
    <property type="match status" value="1"/>
</dbReference>
<dbReference type="SMART" id="SM00316">
    <property type="entry name" value="S1"/>
    <property type="match status" value="1"/>
</dbReference>
<dbReference type="InterPro" id="IPR004659">
    <property type="entry name" value="RNase_E/G"/>
</dbReference>
<dbReference type="STRING" id="553175.POREN0001_1747"/>